<name>A0AAD8MQB6_9APIA</name>
<dbReference type="PANTHER" id="PTHR24093:SF434">
    <property type="entry name" value="CALCIUM-TRANSPORTING ATPASE 13, PLASMA MEMBRANE-TYPE-RELATED"/>
    <property type="match status" value="1"/>
</dbReference>
<evidence type="ECO:0000256" key="1">
    <source>
        <dbReference type="ARBA" id="ARBA00022842"/>
    </source>
</evidence>
<reference evidence="2" key="1">
    <citation type="submission" date="2023-02" db="EMBL/GenBank/DDBJ databases">
        <title>Genome of toxic invasive species Heracleum sosnowskyi carries increased number of genes despite the absence of recent whole-genome duplications.</title>
        <authorList>
            <person name="Schelkunov M."/>
            <person name="Shtratnikova V."/>
            <person name="Makarenko M."/>
            <person name="Klepikova A."/>
            <person name="Omelchenko D."/>
            <person name="Novikova G."/>
            <person name="Obukhova E."/>
            <person name="Bogdanov V."/>
            <person name="Penin A."/>
            <person name="Logacheva M."/>
        </authorList>
    </citation>
    <scope>NUCLEOTIDE SEQUENCE</scope>
    <source>
        <strain evidence="2">Hsosn_3</strain>
        <tissue evidence="2">Leaf</tissue>
    </source>
</reference>
<gene>
    <name evidence="2" type="ORF">POM88_026697</name>
</gene>
<comment type="caution">
    <text evidence="2">The sequence shown here is derived from an EMBL/GenBank/DDBJ whole genome shotgun (WGS) entry which is preliminary data.</text>
</comment>
<dbReference type="SUPFAM" id="SSF81660">
    <property type="entry name" value="Metal cation-transporting ATPase, ATP-binding domain N"/>
    <property type="match status" value="1"/>
</dbReference>
<protein>
    <submittedName>
        <fullName evidence="2">Uncharacterized protein</fullName>
    </submittedName>
</protein>
<keyword evidence="1" id="KW-0460">Magnesium</keyword>
<dbReference type="GO" id="GO:0005388">
    <property type="term" value="F:P-type calcium transporter activity"/>
    <property type="evidence" value="ECO:0007669"/>
    <property type="project" value="TreeGrafter"/>
</dbReference>
<evidence type="ECO:0000313" key="2">
    <source>
        <dbReference type="EMBL" id="KAK1379953.1"/>
    </source>
</evidence>
<dbReference type="AlphaFoldDB" id="A0AAD8MQB6"/>
<keyword evidence="3" id="KW-1185">Reference proteome</keyword>
<dbReference type="GO" id="GO:0000166">
    <property type="term" value="F:nucleotide binding"/>
    <property type="evidence" value="ECO:0007669"/>
    <property type="project" value="InterPro"/>
</dbReference>
<accession>A0AAD8MQB6</accession>
<dbReference type="PANTHER" id="PTHR24093">
    <property type="entry name" value="CATION TRANSPORTING ATPASE"/>
    <property type="match status" value="1"/>
</dbReference>
<dbReference type="InterPro" id="IPR023299">
    <property type="entry name" value="ATPase_P-typ_cyto_dom_N"/>
</dbReference>
<reference evidence="2" key="2">
    <citation type="submission" date="2023-05" db="EMBL/GenBank/DDBJ databases">
        <authorList>
            <person name="Schelkunov M.I."/>
        </authorList>
    </citation>
    <scope>NUCLEOTIDE SEQUENCE</scope>
    <source>
        <strain evidence="2">Hsosn_3</strain>
        <tissue evidence="2">Leaf</tissue>
    </source>
</reference>
<dbReference type="Pfam" id="PF13246">
    <property type="entry name" value="Cation_ATPase"/>
    <property type="match status" value="1"/>
</dbReference>
<dbReference type="Gene3D" id="3.40.1110.10">
    <property type="entry name" value="Calcium-transporting ATPase, cytoplasmic domain N"/>
    <property type="match status" value="1"/>
</dbReference>
<organism evidence="2 3">
    <name type="scientific">Heracleum sosnowskyi</name>
    <dbReference type="NCBI Taxonomy" id="360622"/>
    <lineage>
        <taxon>Eukaryota</taxon>
        <taxon>Viridiplantae</taxon>
        <taxon>Streptophyta</taxon>
        <taxon>Embryophyta</taxon>
        <taxon>Tracheophyta</taxon>
        <taxon>Spermatophyta</taxon>
        <taxon>Magnoliopsida</taxon>
        <taxon>eudicotyledons</taxon>
        <taxon>Gunneridae</taxon>
        <taxon>Pentapetalae</taxon>
        <taxon>asterids</taxon>
        <taxon>campanulids</taxon>
        <taxon>Apiales</taxon>
        <taxon>Apiaceae</taxon>
        <taxon>Apioideae</taxon>
        <taxon>apioid superclade</taxon>
        <taxon>Tordylieae</taxon>
        <taxon>Tordyliinae</taxon>
        <taxon>Heracleum</taxon>
    </lineage>
</organism>
<evidence type="ECO:0000313" key="3">
    <source>
        <dbReference type="Proteomes" id="UP001237642"/>
    </source>
</evidence>
<dbReference type="Proteomes" id="UP001237642">
    <property type="component" value="Unassembled WGS sequence"/>
</dbReference>
<dbReference type="EMBL" id="JAUIZM010000006">
    <property type="protein sequence ID" value="KAK1379953.1"/>
    <property type="molecule type" value="Genomic_DNA"/>
</dbReference>
<dbReference type="GO" id="GO:0005886">
    <property type="term" value="C:plasma membrane"/>
    <property type="evidence" value="ECO:0007669"/>
    <property type="project" value="TreeGrafter"/>
</dbReference>
<sequence>MCTHYYDSLGNTKVLEDTEREKFNQLVQGTAASGLQCTAFAHKQVSGHECYDRKAKLEDNSLTLLGILGIMDPSQFSGDCVFTAKAIATECGSELRWSSS</sequence>
<proteinExistence type="predicted"/>